<dbReference type="RefSeq" id="WP_034677874.1">
    <property type="nucleotide sequence ID" value="NZ_FPAP01000002.1"/>
</dbReference>
<dbReference type="OrthoDB" id="1119488at2"/>
<dbReference type="eggNOG" id="ENOG5032S37">
    <property type="taxonomic scope" value="Bacteria"/>
</dbReference>
<comment type="caution">
    <text evidence="2">The sequence shown here is derived from an EMBL/GenBank/DDBJ whole genome shotgun (WGS) entry which is preliminary data.</text>
</comment>
<evidence type="ECO:0000313" key="3">
    <source>
        <dbReference type="Proteomes" id="UP000028713"/>
    </source>
</evidence>
<dbReference type="Pfam" id="PF19643">
    <property type="entry name" value="DUF6146"/>
    <property type="match status" value="1"/>
</dbReference>
<sequence>MKNFFVLIVLIIIPLKLFAQNNPTNNKQDYVIKAEKNDDGEWDLIVIDTEFYYFINSIARPINYYQESYLKSRNASLVNIWNSYYRTGKYRDIIESLIDYNPKENYGIKFEYKLYQIFVYVHWKYKLRLNGIQSSDVFG</sequence>
<reference evidence="2 3" key="1">
    <citation type="submission" date="2014-07" db="EMBL/GenBank/DDBJ databases">
        <title>Genome of Chryseobacterium formosense LMG 24722.</title>
        <authorList>
            <person name="Pipes S.E."/>
            <person name="Stropko S.J."/>
            <person name="Newman J.D."/>
        </authorList>
    </citation>
    <scope>NUCLEOTIDE SEQUENCE [LARGE SCALE GENOMIC DNA]</scope>
    <source>
        <strain evidence="2 3">LMG 24722</strain>
    </source>
</reference>
<evidence type="ECO:0000313" key="2">
    <source>
        <dbReference type="EMBL" id="KFE98630.1"/>
    </source>
</evidence>
<evidence type="ECO:0000256" key="1">
    <source>
        <dbReference type="SAM" id="SignalP"/>
    </source>
</evidence>
<dbReference type="InterPro" id="IPR046144">
    <property type="entry name" value="DUF6146"/>
</dbReference>
<name>A0A085Z2G7_9FLAO</name>
<gene>
    <name evidence="2" type="ORF">IX39_14450</name>
</gene>
<feature type="chain" id="PRO_5001800452" evidence="1">
    <location>
        <begin position="20"/>
        <end position="139"/>
    </location>
</feature>
<proteinExistence type="predicted"/>
<dbReference type="Proteomes" id="UP000028713">
    <property type="component" value="Unassembled WGS sequence"/>
</dbReference>
<keyword evidence="3" id="KW-1185">Reference proteome</keyword>
<organism evidence="2 3">
    <name type="scientific">Chryseobacterium formosense</name>
    <dbReference type="NCBI Taxonomy" id="236814"/>
    <lineage>
        <taxon>Bacteria</taxon>
        <taxon>Pseudomonadati</taxon>
        <taxon>Bacteroidota</taxon>
        <taxon>Flavobacteriia</taxon>
        <taxon>Flavobacteriales</taxon>
        <taxon>Weeksellaceae</taxon>
        <taxon>Chryseobacterium group</taxon>
        <taxon>Chryseobacterium</taxon>
    </lineage>
</organism>
<keyword evidence="1" id="KW-0732">Signal</keyword>
<dbReference type="EMBL" id="JPRP01000002">
    <property type="protein sequence ID" value="KFE98630.1"/>
    <property type="molecule type" value="Genomic_DNA"/>
</dbReference>
<dbReference type="STRING" id="236814.IX39_14450"/>
<accession>A0A085Z2G7</accession>
<protein>
    <submittedName>
        <fullName evidence="2">Uncharacterized protein</fullName>
    </submittedName>
</protein>
<dbReference type="AlphaFoldDB" id="A0A085Z2G7"/>
<feature type="signal peptide" evidence="1">
    <location>
        <begin position="1"/>
        <end position="19"/>
    </location>
</feature>